<dbReference type="GO" id="GO:0052621">
    <property type="term" value="F:diguanylate cyclase activity"/>
    <property type="evidence" value="ECO:0007669"/>
    <property type="project" value="TreeGrafter"/>
</dbReference>
<evidence type="ECO:0000256" key="1">
    <source>
        <dbReference type="SAM" id="Phobius"/>
    </source>
</evidence>
<evidence type="ECO:0000313" key="4">
    <source>
        <dbReference type="Proteomes" id="UP000339690"/>
    </source>
</evidence>
<dbReference type="PROSITE" id="PS50887">
    <property type="entry name" value="GGDEF"/>
    <property type="match status" value="1"/>
</dbReference>
<feature type="transmembrane region" description="Helical" evidence="1">
    <location>
        <begin position="80"/>
        <end position="98"/>
    </location>
</feature>
<dbReference type="PANTHER" id="PTHR45138">
    <property type="entry name" value="REGULATORY COMPONENTS OF SENSORY TRANSDUCTION SYSTEM"/>
    <property type="match status" value="1"/>
</dbReference>
<dbReference type="FunFam" id="3.30.70.270:FF:000001">
    <property type="entry name" value="Diguanylate cyclase domain protein"/>
    <property type="match status" value="1"/>
</dbReference>
<evidence type="ECO:0000259" key="2">
    <source>
        <dbReference type="PROSITE" id="PS50887"/>
    </source>
</evidence>
<protein>
    <submittedName>
        <fullName evidence="3">Diguanylate cyclase</fullName>
    </submittedName>
</protein>
<dbReference type="InterPro" id="IPR043128">
    <property type="entry name" value="Rev_trsase/Diguanyl_cyclase"/>
</dbReference>
<dbReference type="Pfam" id="PF00990">
    <property type="entry name" value="GGDEF"/>
    <property type="match status" value="1"/>
</dbReference>
<keyword evidence="4" id="KW-1185">Reference proteome</keyword>
<dbReference type="InterPro" id="IPR050469">
    <property type="entry name" value="Diguanylate_Cyclase"/>
</dbReference>
<reference evidence="3 4" key="1">
    <citation type="submission" date="2019-11" db="EMBL/GenBank/DDBJ databases">
        <title>Gracilibacillus salitolerans sp. nov., a moderate halophile isolated from a saline soil in northwest China.</title>
        <authorList>
            <person name="Gan L."/>
        </authorList>
    </citation>
    <scope>NUCLEOTIDE SEQUENCE [LARGE SCALE GENOMIC DNA]</scope>
    <source>
        <strain evidence="3 4">SCU50</strain>
    </source>
</reference>
<dbReference type="Gene3D" id="3.30.70.270">
    <property type="match status" value="1"/>
</dbReference>
<dbReference type="GO" id="GO:1902201">
    <property type="term" value="P:negative regulation of bacterial-type flagellum-dependent cell motility"/>
    <property type="evidence" value="ECO:0007669"/>
    <property type="project" value="TreeGrafter"/>
</dbReference>
<feature type="transmembrane region" description="Helical" evidence="1">
    <location>
        <begin position="104"/>
        <end position="121"/>
    </location>
</feature>
<dbReference type="AlphaFoldDB" id="A0A5Q2TPL9"/>
<name>A0A5Q2TPL9_9BACI</name>
<dbReference type="CDD" id="cd01949">
    <property type="entry name" value="GGDEF"/>
    <property type="match status" value="1"/>
</dbReference>
<gene>
    <name evidence="3" type="ORF">GI584_22665</name>
</gene>
<feature type="transmembrane region" description="Helical" evidence="1">
    <location>
        <begin position="128"/>
        <end position="146"/>
    </location>
</feature>
<dbReference type="SMART" id="SM00267">
    <property type="entry name" value="GGDEF"/>
    <property type="match status" value="1"/>
</dbReference>
<feature type="transmembrane region" description="Helical" evidence="1">
    <location>
        <begin position="51"/>
        <end position="73"/>
    </location>
</feature>
<organism evidence="3 4">
    <name type="scientific">Gracilibacillus salitolerans</name>
    <dbReference type="NCBI Taxonomy" id="2663022"/>
    <lineage>
        <taxon>Bacteria</taxon>
        <taxon>Bacillati</taxon>
        <taxon>Bacillota</taxon>
        <taxon>Bacilli</taxon>
        <taxon>Bacillales</taxon>
        <taxon>Bacillaceae</taxon>
        <taxon>Gracilibacillus</taxon>
    </lineage>
</organism>
<keyword evidence="1" id="KW-0472">Membrane</keyword>
<dbReference type="NCBIfam" id="TIGR00254">
    <property type="entry name" value="GGDEF"/>
    <property type="match status" value="1"/>
</dbReference>
<feature type="domain" description="GGDEF" evidence="2">
    <location>
        <begin position="234"/>
        <end position="364"/>
    </location>
</feature>
<proteinExistence type="predicted"/>
<dbReference type="RefSeq" id="WP_153792718.1">
    <property type="nucleotide sequence ID" value="NZ_CP045915.1"/>
</dbReference>
<dbReference type="SUPFAM" id="SSF55073">
    <property type="entry name" value="Nucleotide cyclase"/>
    <property type="match status" value="1"/>
</dbReference>
<dbReference type="Proteomes" id="UP000339690">
    <property type="component" value="Chromosome"/>
</dbReference>
<keyword evidence="1" id="KW-1133">Transmembrane helix</keyword>
<dbReference type="InterPro" id="IPR000160">
    <property type="entry name" value="GGDEF_dom"/>
</dbReference>
<dbReference type="GO" id="GO:0005886">
    <property type="term" value="C:plasma membrane"/>
    <property type="evidence" value="ECO:0007669"/>
    <property type="project" value="TreeGrafter"/>
</dbReference>
<evidence type="ECO:0000313" key="3">
    <source>
        <dbReference type="EMBL" id="QGH36685.1"/>
    </source>
</evidence>
<dbReference type="PANTHER" id="PTHR45138:SF9">
    <property type="entry name" value="DIGUANYLATE CYCLASE DGCM-RELATED"/>
    <property type="match status" value="1"/>
</dbReference>
<accession>A0A5Q2TPL9</accession>
<feature type="transmembrane region" description="Helical" evidence="1">
    <location>
        <begin position="20"/>
        <end position="45"/>
    </location>
</feature>
<dbReference type="EMBL" id="CP045915">
    <property type="protein sequence ID" value="QGH36685.1"/>
    <property type="molecule type" value="Genomic_DNA"/>
</dbReference>
<dbReference type="KEGG" id="grc:GI584_22665"/>
<sequence>MASTRPTRLNNKMWTKKILYIYWLMVIMAFLGQIIGLLVTIYYTPDYIGGFIIHKVIISSSIQVSILLITHYLINHKQIYSSRLLTISGTVLALVTIISHPTVSGLKILLLLAMAVVLIYFDKKKLRFSLVINLIALTSLYALPSIREAGTLYEYFSYHFVLLAGYMAYLIVIERGNEVFQFLQRAAEKEKELIVKSAMMERLSKIDALTGLYNHKTFHEYLDFLYDQSISQGMPLQLALLDIDNFKMINDFYGHSNGDIVLKRVADAISEQVTEDDIVARYGGEEFAILLTNKSLEEACETIESLRLYIANQNHEELNENITVSIGLKTLTEDISKELFFQRADQLLYKAKRSGKNQVMYKQEDSHLAVQET</sequence>
<keyword evidence="1" id="KW-0812">Transmembrane</keyword>
<dbReference type="InterPro" id="IPR029787">
    <property type="entry name" value="Nucleotide_cyclase"/>
</dbReference>
<dbReference type="GO" id="GO:0043709">
    <property type="term" value="P:cell adhesion involved in single-species biofilm formation"/>
    <property type="evidence" value="ECO:0007669"/>
    <property type="project" value="TreeGrafter"/>
</dbReference>
<feature type="transmembrane region" description="Helical" evidence="1">
    <location>
        <begin position="152"/>
        <end position="172"/>
    </location>
</feature>